<keyword evidence="4" id="KW-1185">Reference proteome</keyword>
<feature type="domain" description="MobA/VirD2-like nuclease" evidence="2">
    <location>
        <begin position="17"/>
        <end position="144"/>
    </location>
</feature>
<name>A0ABW6BT70_9BACT</name>
<dbReference type="RefSeq" id="WP_377483195.1">
    <property type="nucleotide sequence ID" value="NZ_JBHUOX010000005.1"/>
</dbReference>
<sequence>MIGKVTSGKSFAGCVRYVVQKEGALVLEANGIRTDTVSAMVTDFNLQRSMNPELGKAVGHIALSWSVHDRPKLNGQVMAERAREYLEKMQIRDTQYLIVEHRDRKHPHLHIVYNRVDFQGRTITDKLQRHRNAEVCREMTLRHGYYLAPGKEQVNRLRLKGADKARYELHDAIEIALGKARNWQEMERLLQTKGVTLHYKYRRGTDQVQGISFCEGNISFRGSRIDRSLSYGAISKQLELNRQQERLSAHVLKPQPKRHAQPGTASPAASLNNHPLLSPRNIDLLSPAGQAESAVAAQDYHFRKKRKKKKRRHL</sequence>
<dbReference type="Proteomes" id="UP001597641">
    <property type="component" value="Unassembled WGS sequence"/>
</dbReference>
<dbReference type="EMBL" id="JBHUOX010000005">
    <property type="protein sequence ID" value="MFD3000313.1"/>
    <property type="molecule type" value="Genomic_DNA"/>
</dbReference>
<proteinExistence type="predicted"/>
<protein>
    <submittedName>
        <fullName evidence="3">Relaxase/mobilization nuclease domain-containing protein</fullName>
    </submittedName>
</protein>
<evidence type="ECO:0000313" key="4">
    <source>
        <dbReference type="Proteomes" id="UP001597641"/>
    </source>
</evidence>
<feature type="compositionally biased region" description="Polar residues" evidence="1">
    <location>
        <begin position="263"/>
        <end position="275"/>
    </location>
</feature>
<comment type="caution">
    <text evidence="3">The sequence shown here is derived from an EMBL/GenBank/DDBJ whole genome shotgun (WGS) entry which is preliminary data.</text>
</comment>
<accession>A0ABW6BT70</accession>
<dbReference type="Pfam" id="PF03432">
    <property type="entry name" value="Relaxase"/>
    <property type="match status" value="1"/>
</dbReference>
<organism evidence="3 4">
    <name type="scientific">Pontibacter toksunensis</name>
    <dbReference type="NCBI Taxonomy" id="1332631"/>
    <lineage>
        <taxon>Bacteria</taxon>
        <taxon>Pseudomonadati</taxon>
        <taxon>Bacteroidota</taxon>
        <taxon>Cytophagia</taxon>
        <taxon>Cytophagales</taxon>
        <taxon>Hymenobacteraceae</taxon>
        <taxon>Pontibacter</taxon>
    </lineage>
</organism>
<reference evidence="4" key="1">
    <citation type="journal article" date="2019" name="Int. J. Syst. Evol. Microbiol.">
        <title>The Global Catalogue of Microorganisms (GCM) 10K type strain sequencing project: providing services to taxonomists for standard genome sequencing and annotation.</title>
        <authorList>
            <consortium name="The Broad Institute Genomics Platform"/>
            <consortium name="The Broad Institute Genome Sequencing Center for Infectious Disease"/>
            <person name="Wu L."/>
            <person name="Ma J."/>
        </authorList>
    </citation>
    <scope>NUCLEOTIDE SEQUENCE [LARGE SCALE GENOMIC DNA]</scope>
    <source>
        <strain evidence="4">KCTC 23984</strain>
    </source>
</reference>
<evidence type="ECO:0000259" key="2">
    <source>
        <dbReference type="Pfam" id="PF03432"/>
    </source>
</evidence>
<evidence type="ECO:0000256" key="1">
    <source>
        <dbReference type="SAM" id="MobiDB-lite"/>
    </source>
</evidence>
<feature type="region of interest" description="Disordered" evidence="1">
    <location>
        <begin position="251"/>
        <end position="283"/>
    </location>
</feature>
<gene>
    <name evidence="3" type="ORF">ACFS7Z_08075</name>
</gene>
<dbReference type="InterPro" id="IPR005094">
    <property type="entry name" value="Endonuclease_MobA/VirD2"/>
</dbReference>
<evidence type="ECO:0000313" key="3">
    <source>
        <dbReference type="EMBL" id="MFD3000313.1"/>
    </source>
</evidence>